<dbReference type="AlphaFoldDB" id="U2KFM2"/>
<comment type="caution">
    <text evidence="2">The sequence shown here is derived from an EMBL/GenBank/DDBJ whole genome shotgun (WGS) entry which is preliminary data.</text>
</comment>
<name>U2KFM2_9STRE</name>
<protein>
    <recommendedName>
        <fullName evidence="1">PTS EIIA type-2 domain-containing protein</fullName>
    </recommendedName>
</protein>
<feature type="domain" description="PTS EIIA type-2" evidence="1">
    <location>
        <begin position="1"/>
        <end position="87"/>
    </location>
</feature>
<dbReference type="EMBL" id="AWVA01000080">
    <property type="protein sequence ID" value="ERJ75969.1"/>
    <property type="molecule type" value="Genomic_DNA"/>
</dbReference>
<organism evidence="2 3">
    <name type="scientific">Streptococcus sobrinus W1703</name>
    <dbReference type="NCBI Taxonomy" id="1227275"/>
    <lineage>
        <taxon>Bacteria</taxon>
        <taxon>Bacillati</taxon>
        <taxon>Bacillota</taxon>
        <taxon>Bacilli</taxon>
        <taxon>Lactobacillales</taxon>
        <taxon>Streptococcaceae</taxon>
        <taxon>Streptococcus</taxon>
    </lineage>
</organism>
<dbReference type="InterPro" id="IPR002178">
    <property type="entry name" value="PTS_EIIA_type-2_dom"/>
</dbReference>
<dbReference type="InterPro" id="IPR051541">
    <property type="entry name" value="PTS_SugarTrans_NitroReg"/>
</dbReference>
<evidence type="ECO:0000313" key="3">
    <source>
        <dbReference type="Proteomes" id="UP000016617"/>
    </source>
</evidence>
<reference evidence="2 3" key="1">
    <citation type="submission" date="2013-06" db="EMBL/GenBank/DDBJ databases">
        <authorList>
            <person name="Weinstock G."/>
            <person name="Sodergren E."/>
            <person name="Lobos E.A."/>
            <person name="Fulton L."/>
            <person name="Fulton R."/>
            <person name="Courtney L."/>
            <person name="Fronick C."/>
            <person name="O'Laughlin M."/>
            <person name="Godfrey J."/>
            <person name="Wilson R.M."/>
            <person name="Miner T."/>
            <person name="Farmer C."/>
            <person name="Delehaunty K."/>
            <person name="Cordes M."/>
            <person name="Minx P."/>
            <person name="Tomlinson C."/>
            <person name="Chen J."/>
            <person name="Wollam A."/>
            <person name="Pepin K.H."/>
            <person name="Bhonagiri V."/>
            <person name="Zhang X."/>
            <person name="Warren W."/>
            <person name="Mitreva M."/>
            <person name="Mardis E.R."/>
            <person name="Wilson R.K."/>
        </authorList>
    </citation>
    <scope>NUCLEOTIDE SEQUENCE [LARGE SCALE GENOMIC DNA]</scope>
    <source>
        <strain evidence="2 3">W1703</strain>
    </source>
</reference>
<gene>
    <name evidence="2" type="ORF">HMPREF1557_01300</name>
</gene>
<sequence>MVNLPQLVILPFSNTTIAIGLSKLPIEWESLDGEPVTAVILFAVRDKDSNTLHLKLLQKVAMLLADEGFIDKLHKVSSKEELIELLK</sequence>
<dbReference type="HOGENOM" id="CLU_2482060_0_0_9"/>
<dbReference type="SUPFAM" id="SSF55804">
    <property type="entry name" value="Phoshotransferase/anion transport protein"/>
    <property type="match status" value="1"/>
</dbReference>
<dbReference type="PROSITE" id="PS51094">
    <property type="entry name" value="PTS_EIIA_TYPE_2"/>
    <property type="match status" value="1"/>
</dbReference>
<accession>U2KFM2</accession>
<dbReference type="PANTHER" id="PTHR47738">
    <property type="entry name" value="PTS SYSTEM FRUCTOSE-LIKE EIIA COMPONENT-RELATED"/>
    <property type="match status" value="1"/>
</dbReference>
<dbReference type="Proteomes" id="UP000016617">
    <property type="component" value="Unassembled WGS sequence"/>
</dbReference>
<dbReference type="Pfam" id="PF00359">
    <property type="entry name" value="PTS_EIIA_2"/>
    <property type="match status" value="1"/>
</dbReference>
<proteinExistence type="predicted"/>
<evidence type="ECO:0000313" key="2">
    <source>
        <dbReference type="EMBL" id="ERJ75969.1"/>
    </source>
</evidence>
<dbReference type="InterPro" id="IPR016152">
    <property type="entry name" value="PTrfase/Anion_transptr"/>
</dbReference>
<dbReference type="Gene3D" id="3.40.930.10">
    <property type="entry name" value="Mannitol-specific EII, Chain A"/>
    <property type="match status" value="1"/>
</dbReference>
<dbReference type="PANTHER" id="PTHR47738:SF2">
    <property type="entry name" value="PTS SYSTEM FRUCTOSE-LIKE EIIA COMPONENT"/>
    <property type="match status" value="1"/>
</dbReference>
<evidence type="ECO:0000259" key="1">
    <source>
        <dbReference type="PROSITE" id="PS51094"/>
    </source>
</evidence>